<organism evidence="1 2">
    <name type="scientific">Cotesia glomerata</name>
    <name type="common">Lepidopteran parasitic wasp</name>
    <name type="synonym">Apanteles glomeratus</name>
    <dbReference type="NCBI Taxonomy" id="32391"/>
    <lineage>
        <taxon>Eukaryota</taxon>
        <taxon>Metazoa</taxon>
        <taxon>Ecdysozoa</taxon>
        <taxon>Arthropoda</taxon>
        <taxon>Hexapoda</taxon>
        <taxon>Insecta</taxon>
        <taxon>Pterygota</taxon>
        <taxon>Neoptera</taxon>
        <taxon>Endopterygota</taxon>
        <taxon>Hymenoptera</taxon>
        <taxon>Apocrita</taxon>
        <taxon>Ichneumonoidea</taxon>
        <taxon>Braconidae</taxon>
        <taxon>Microgastrinae</taxon>
        <taxon>Cotesia</taxon>
    </lineage>
</organism>
<comment type="caution">
    <text evidence="1">The sequence shown here is derived from an EMBL/GenBank/DDBJ whole genome shotgun (WGS) entry which is preliminary data.</text>
</comment>
<proteinExistence type="predicted"/>
<evidence type="ECO:0000313" key="1">
    <source>
        <dbReference type="EMBL" id="KAH0566998.1"/>
    </source>
</evidence>
<protein>
    <submittedName>
        <fullName evidence="1">Uncharacterized protein</fullName>
    </submittedName>
</protein>
<evidence type="ECO:0000313" key="2">
    <source>
        <dbReference type="Proteomes" id="UP000826195"/>
    </source>
</evidence>
<sequence length="79" mass="8939">MDFQSAMETFAEAWVAANTKVDPVQMQHRGDTTERVKSFVVTVAAFAIPVELVTVARFDCKNSGEVVQPEETYRLFSFY</sequence>
<dbReference type="EMBL" id="JAHXZJ010000001">
    <property type="protein sequence ID" value="KAH0566998.1"/>
    <property type="molecule type" value="Genomic_DNA"/>
</dbReference>
<gene>
    <name evidence="1" type="ORF">KQX54_005947</name>
</gene>
<keyword evidence="2" id="KW-1185">Reference proteome</keyword>
<reference evidence="1 2" key="1">
    <citation type="journal article" date="2021" name="J. Hered.">
        <title>A chromosome-level genome assembly of the parasitoid wasp, Cotesia glomerata (Hymenoptera: Braconidae).</title>
        <authorList>
            <person name="Pinto B.J."/>
            <person name="Weis J.J."/>
            <person name="Gamble T."/>
            <person name="Ode P.J."/>
            <person name="Paul R."/>
            <person name="Zaspel J.M."/>
        </authorList>
    </citation>
    <scope>NUCLEOTIDE SEQUENCE [LARGE SCALE GENOMIC DNA]</scope>
    <source>
        <strain evidence="1">CgM1</strain>
    </source>
</reference>
<name>A0AAV7J5X4_COTGL</name>
<dbReference type="Proteomes" id="UP000826195">
    <property type="component" value="Unassembled WGS sequence"/>
</dbReference>
<accession>A0AAV7J5X4</accession>
<dbReference type="AlphaFoldDB" id="A0AAV7J5X4"/>